<name>S9R7L5_SCHOY</name>
<dbReference type="OrthoDB" id="10257284at2759"/>
<dbReference type="SUPFAM" id="SSF53254">
    <property type="entry name" value="Phosphoglycerate mutase-like"/>
    <property type="match status" value="1"/>
</dbReference>
<evidence type="ECO:0000313" key="4">
    <source>
        <dbReference type="EMBL" id="EPX74225.1"/>
    </source>
</evidence>
<evidence type="ECO:0000256" key="3">
    <source>
        <dbReference type="SAM" id="MobiDB-lite"/>
    </source>
</evidence>
<protein>
    <submittedName>
        <fullName evidence="4">Acid phosphatase</fullName>
    </submittedName>
</protein>
<accession>S9R7L5</accession>
<keyword evidence="2" id="KW-0378">Hydrolase</keyword>
<dbReference type="PANTHER" id="PTHR11567">
    <property type="entry name" value="ACID PHOSPHATASE-RELATED"/>
    <property type="match status" value="1"/>
</dbReference>
<dbReference type="RefSeq" id="XP_013017379.1">
    <property type="nucleotide sequence ID" value="XM_013161925.1"/>
</dbReference>
<evidence type="ECO:0000256" key="2">
    <source>
        <dbReference type="ARBA" id="ARBA00022801"/>
    </source>
</evidence>
<dbReference type="VEuPathDB" id="FungiDB:SOCG_03437"/>
<gene>
    <name evidence="4" type="ORF">SOCG_03437</name>
</gene>
<dbReference type="Proteomes" id="UP000016088">
    <property type="component" value="Unassembled WGS sequence"/>
</dbReference>
<feature type="region of interest" description="Disordered" evidence="3">
    <location>
        <begin position="367"/>
        <end position="395"/>
    </location>
</feature>
<dbReference type="CDD" id="cd07061">
    <property type="entry name" value="HP_HAP_like"/>
    <property type="match status" value="1"/>
</dbReference>
<sequence>MSQMSATSVHYPDPVAGLDFPKQLELKYLQVVFRHGERAPVKARLESAGIPKDWKLCNNARRFFAQIKGAKEWSVLGFERKTENPVDSSLAAPPKEEAESGVCINGELTDIGRITTRNLGEYLRERYINKLGFLPDSIQNANGIYMRATPMTRALESLEHVFTGLYPDEKRHGVVPTIYTRNWSHENLLPNENNCPRLVQLYEEFAERAAKIYDPLLAGRASEMMSQFMNGQPVRVVSSHPRLSGLLDTINAAIGNRLELHPNLVDEQWLRESGQAVSEEWFGGYKVSKLMRQLGAGSLLNDLFMRMETQVKADKSGSPSDRLALYGAHDVTLAAILASLDAFDYQWPPFTSHLELELFKDTSDNATPKAIAGKPETSFESSQKQDTLSKENGVSNLPSDELSNWYVRITYNSNHVVMGACRGQGYRGNETICPLSIFKDAVRALKPEDYHSMCKPVKK</sequence>
<dbReference type="InterPro" id="IPR033379">
    <property type="entry name" value="Acid_Pase_AS"/>
</dbReference>
<dbReference type="OMA" id="SWPPFTS"/>
<dbReference type="EMBL" id="KE503206">
    <property type="protein sequence ID" value="EPX74225.1"/>
    <property type="molecule type" value="Genomic_DNA"/>
</dbReference>
<dbReference type="PROSITE" id="PS00616">
    <property type="entry name" value="HIS_ACID_PHOSPHAT_1"/>
    <property type="match status" value="1"/>
</dbReference>
<organism evidence="4 5">
    <name type="scientific">Schizosaccharomyces octosporus (strain yFS286)</name>
    <name type="common">Fission yeast</name>
    <name type="synonym">Octosporomyces octosporus</name>
    <dbReference type="NCBI Taxonomy" id="483514"/>
    <lineage>
        <taxon>Eukaryota</taxon>
        <taxon>Fungi</taxon>
        <taxon>Dikarya</taxon>
        <taxon>Ascomycota</taxon>
        <taxon>Taphrinomycotina</taxon>
        <taxon>Schizosaccharomycetes</taxon>
        <taxon>Schizosaccharomycetales</taxon>
        <taxon>Schizosaccharomycetaceae</taxon>
        <taxon>Schizosaccharomyces</taxon>
    </lineage>
</organism>
<dbReference type="AlphaFoldDB" id="S9R7L5"/>
<reference evidence="4 5" key="1">
    <citation type="journal article" date="2011" name="Science">
        <title>Comparative functional genomics of the fission yeasts.</title>
        <authorList>
            <person name="Rhind N."/>
            <person name="Chen Z."/>
            <person name="Yassour M."/>
            <person name="Thompson D.A."/>
            <person name="Haas B.J."/>
            <person name="Habib N."/>
            <person name="Wapinski I."/>
            <person name="Roy S."/>
            <person name="Lin M.F."/>
            <person name="Heiman D.I."/>
            <person name="Young S.K."/>
            <person name="Furuya K."/>
            <person name="Guo Y."/>
            <person name="Pidoux A."/>
            <person name="Chen H.M."/>
            <person name="Robbertse B."/>
            <person name="Goldberg J.M."/>
            <person name="Aoki K."/>
            <person name="Bayne E.H."/>
            <person name="Berlin A.M."/>
            <person name="Desjardins C.A."/>
            <person name="Dobbs E."/>
            <person name="Dukaj L."/>
            <person name="Fan L."/>
            <person name="FitzGerald M.G."/>
            <person name="French C."/>
            <person name="Gujja S."/>
            <person name="Hansen K."/>
            <person name="Keifenheim D."/>
            <person name="Levin J.Z."/>
            <person name="Mosher R.A."/>
            <person name="Mueller C.A."/>
            <person name="Pfiffner J."/>
            <person name="Priest M."/>
            <person name="Russ C."/>
            <person name="Smialowska A."/>
            <person name="Swoboda P."/>
            <person name="Sykes S.M."/>
            <person name="Vaughn M."/>
            <person name="Vengrova S."/>
            <person name="Yoder R."/>
            <person name="Zeng Q."/>
            <person name="Allshire R."/>
            <person name="Baulcombe D."/>
            <person name="Birren B.W."/>
            <person name="Brown W."/>
            <person name="Ekwall K."/>
            <person name="Kellis M."/>
            <person name="Leatherwood J."/>
            <person name="Levin H."/>
            <person name="Margalit H."/>
            <person name="Martienssen R."/>
            <person name="Nieduszynski C.A."/>
            <person name="Spatafora J.W."/>
            <person name="Friedman N."/>
            <person name="Dalgaard J.Z."/>
            <person name="Baumann P."/>
            <person name="Niki H."/>
            <person name="Regev A."/>
            <person name="Nusbaum C."/>
        </authorList>
    </citation>
    <scope>NUCLEOTIDE SEQUENCE [LARGE SCALE GENOMIC DNA]</scope>
    <source>
        <strain evidence="5">yFS286</strain>
    </source>
</reference>
<evidence type="ECO:0000313" key="5">
    <source>
        <dbReference type="Proteomes" id="UP000016088"/>
    </source>
</evidence>
<dbReference type="InterPro" id="IPR029033">
    <property type="entry name" value="His_PPase_superfam"/>
</dbReference>
<dbReference type="eggNOG" id="KOG3720">
    <property type="taxonomic scope" value="Eukaryota"/>
</dbReference>
<dbReference type="Pfam" id="PF00328">
    <property type="entry name" value="His_Phos_2"/>
    <property type="match status" value="1"/>
</dbReference>
<keyword evidence="5" id="KW-1185">Reference proteome</keyword>
<dbReference type="InterPro" id="IPR000560">
    <property type="entry name" value="His_Pase_clade-2"/>
</dbReference>
<feature type="compositionally biased region" description="Polar residues" evidence="3">
    <location>
        <begin position="378"/>
        <end position="395"/>
    </location>
</feature>
<dbReference type="PANTHER" id="PTHR11567:SF110">
    <property type="entry name" value="2-PHOSPHOXYLOSE PHOSPHATASE 1"/>
    <property type="match status" value="1"/>
</dbReference>
<dbReference type="GO" id="GO:0016791">
    <property type="term" value="F:phosphatase activity"/>
    <property type="evidence" value="ECO:0007669"/>
    <property type="project" value="TreeGrafter"/>
</dbReference>
<comment type="similarity">
    <text evidence="1">Belongs to the histidine acid phosphatase family.</text>
</comment>
<evidence type="ECO:0000256" key="1">
    <source>
        <dbReference type="ARBA" id="ARBA00005375"/>
    </source>
</evidence>
<dbReference type="GeneID" id="25032409"/>
<dbReference type="Gene3D" id="3.40.50.1240">
    <property type="entry name" value="Phosphoglycerate mutase-like"/>
    <property type="match status" value="1"/>
</dbReference>
<dbReference type="HOGENOM" id="CLU_030431_3_1_1"/>
<dbReference type="InterPro" id="IPR050645">
    <property type="entry name" value="Histidine_acid_phosphatase"/>
</dbReference>
<proteinExistence type="inferred from homology"/>